<keyword evidence="4 7" id="KW-1133">Transmembrane helix</keyword>
<evidence type="ECO:0000256" key="4">
    <source>
        <dbReference type="ARBA" id="ARBA00022989"/>
    </source>
</evidence>
<keyword evidence="3 7" id="KW-0812">Transmembrane</keyword>
<comment type="subcellular location">
    <subcellularLocation>
        <location evidence="1">Cell membrane</location>
        <topology evidence="1">Single-pass membrane protein</topology>
    </subcellularLocation>
</comment>
<dbReference type="GO" id="GO:0005886">
    <property type="term" value="C:plasma membrane"/>
    <property type="evidence" value="ECO:0007669"/>
    <property type="project" value="UniProtKB-SubCell"/>
</dbReference>
<accession>A0A0F9DF35</accession>
<dbReference type="Pfam" id="PF02472">
    <property type="entry name" value="ExbD"/>
    <property type="match status" value="1"/>
</dbReference>
<evidence type="ECO:0000256" key="3">
    <source>
        <dbReference type="ARBA" id="ARBA00022692"/>
    </source>
</evidence>
<feature type="transmembrane region" description="Helical" evidence="7">
    <location>
        <begin position="28"/>
        <end position="47"/>
    </location>
</feature>
<dbReference type="AlphaFoldDB" id="A0A0F9DF35"/>
<evidence type="ECO:0000256" key="6">
    <source>
        <dbReference type="SAM" id="MobiDB-lite"/>
    </source>
</evidence>
<evidence type="ECO:0000256" key="7">
    <source>
        <dbReference type="SAM" id="Phobius"/>
    </source>
</evidence>
<organism evidence="8">
    <name type="scientific">marine sediment metagenome</name>
    <dbReference type="NCBI Taxonomy" id="412755"/>
    <lineage>
        <taxon>unclassified sequences</taxon>
        <taxon>metagenomes</taxon>
        <taxon>ecological metagenomes</taxon>
    </lineage>
</organism>
<proteinExistence type="predicted"/>
<feature type="region of interest" description="Disordered" evidence="6">
    <location>
        <begin position="74"/>
        <end position="93"/>
    </location>
</feature>
<evidence type="ECO:0000256" key="5">
    <source>
        <dbReference type="ARBA" id="ARBA00023136"/>
    </source>
</evidence>
<reference evidence="8" key="1">
    <citation type="journal article" date="2015" name="Nature">
        <title>Complex archaea that bridge the gap between prokaryotes and eukaryotes.</title>
        <authorList>
            <person name="Spang A."/>
            <person name="Saw J.H."/>
            <person name="Jorgensen S.L."/>
            <person name="Zaremba-Niedzwiedzka K."/>
            <person name="Martijn J."/>
            <person name="Lind A.E."/>
            <person name="van Eijk R."/>
            <person name="Schleper C."/>
            <person name="Guy L."/>
            <person name="Ettema T.J."/>
        </authorList>
    </citation>
    <scope>NUCLEOTIDE SEQUENCE</scope>
</reference>
<sequence length="172" mass="18838">MPGYGYIRERRRDPEPSAKPQITSFADVTLVLLVVFLVSASAAVAMVKVSLPEAERTASWDINLAVTISLSKHKPAPTGGAAAPKPVAAEDKKTPAEEKDPWLFYFEDDTIGIEAKNLWMALKEIKRDNDWPMALIRGDKDAPGEHTAILVHCLQGLGVDKIGFVIKTETNK</sequence>
<keyword evidence="5 7" id="KW-0472">Membrane</keyword>
<dbReference type="InterPro" id="IPR003400">
    <property type="entry name" value="ExbD"/>
</dbReference>
<name>A0A0F9DF35_9ZZZZ</name>
<gene>
    <name evidence="8" type="ORF">LCGC14_2206440</name>
</gene>
<comment type="caution">
    <text evidence="8">The sequence shown here is derived from an EMBL/GenBank/DDBJ whole genome shotgun (WGS) entry which is preliminary data.</text>
</comment>
<evidence type="ECO:0008006" key="9">
    <source>
        <dbReference type="Google" id="ProtNLM"/>
    </source>
</evidence>
<keyword evidence="2" id="KW-1003">Cell membrane</keyword>
<feature type="compositionally biased region" description="Low complexity" evidence="6">
    <location>
        <begin position="76"/>
        <end position="87"/>
    </location>
</feature>
<protein>
    <recommendedName>
        <fullName evidence="9">Biopolymer transport protein ExbD/TolR</fullName>
    </recommendedName>
</protein>
<dbReference type="GO" id="GO:0022857">
    <property type="term" value="F:transmembrane transporter activity"/>
    <property type="evidence" value="ECO:0007669"/>
    <property type="project" value="InterPro"/>
</dbReference>
<evidence type="ECO:0000256" key="2">
    <source>
        <dbReference type="ARBA" id="ARBA00022475"/>
    </source>
</evidence>
<dbReference type="EMBL" id="LAZR01029187">
    <property type="protein sequence ID" value="KKL60328.1"/>
    <property type="molecule type" value="Genomic_DNA"/>
</dbReference>
<evidence type="ECO:0000256" key="1">
    <source>
        <dbReference type="ARBA" id="ARBA00004162"/>
    </source>
</evidence>
<evidence type="ECO:0000313" key="8">
    <source>
        <dbReference type="EMBL" id="KKL60328.1"/>
    </source>
</evidence>